<dbReference type="eggNOG" id="ENOG502RZ54">
    <property type="taxonomic scope" value="Eukaryota"/>
</dbReference>
<accession>W9REL6</accession>
<name>W9REL6_9ROSA</name>
<dbReference type="SUPFAM" id="SSF141562">
    <property type="entry name" value="At5g01610-like"/>
    <property type="match status" value="1"/>
</dbReference>
<dbReference type="Gene3D" id="2.30.240.10">
    <property type="entry name" value="At5g01610-like"/>
    <property type="match status" value="1"/>
</dbReference>
<organism evidence="2 3">
    <name type="scientific">Morus notabilis</name>
    <dbReference type="NCBI Taxonomy" id="981085"/>
    <lineage>
        <taxon>Eukaryota</taxon>
        <taxon>Viridiplantae</taxon>
        <taxon>Streptophyta</taxon>
        <taxon>Embryophyta</taxon>
        <taxon>Tracheophyta</taxon>
        <taxon>Spermatophyta</taxon>
        <taxon>Magnoliopsida</taxon>
        <taxon>eudicotyledons</taxon>
        <taxon>Gunneridae</taxon>
        <taxon>Pentapetalae</taxon>
        <taxon>rosids</taxon>
        <taxon>fabids</taxon>
        <taxon>Rosales</taxon>
        <taxon>Moraceae</taxon>
        <taxon>Moreae</taxon>
        <taxon>Morus</taxon>
    </lineage>
</organism>
<dbReference type="Pfam" id="PF04398">
    <property type="entry name" value="DUF538"/>
    <property type="match status" value="1"/>
</dbReference>
<dbReference type="PANTHER" id="PTHR31676:SF71">
    <property type="entry name" value="EXPRESSED PROTEIN"/>
    <property type="match status" value="1"/>
</dbReference>
<dbReference type="InterPro" id="IPR036758">
    <property type="entry name" value="At5g01610-like"/>
</dbReference>
<sequence>MFPVIRTRAICTVRLTKYDNHRFTTPVSMSDRPLRPYRQTSDGRRVKPGSSTNTSPHLPIAFSFITLKQGTDLSVGESLVGNTPVPPIDPEPYLSLVQDSQVGILRSGTTIQKTRLNETGLDRIVQRPCATALAVKRVSCSDDNSTTVYDILPKFGLPSGLLPDSVVNYTLSPNDGRFVVVLENPCYINFEYLVYYDKTITGKLGYGSITELKGIEVRRFLIWFDVDEIKVDLPPSNSIYFQVGFINKKLDLDQFKVVRACYYGSPFSPCALRKQFLQLPNPTEELEMLITE</sequence>
<dbReference type="PANTHER" id="PTHR31676">
    <property type="entry name" value="T31J12.3 PROTEIN-RELATED"/>
    <property type="match status" value="1"/>
</dbReference>
<dbReference type="AlphaFoldDB" id="W9REL6"/>
<keyword evidence="3" id="KW-1185">Reference proteome</keyword>
<dbReference type="STRING" id="981085.W9REL6"/>
<evidence type="ECO:0000256" key="1">
    <source>
        <dbReference type="SAM" id="MobiDB-lite"/>
    </source>
</evidence>
<evidence type="ECO:0000313" key="2">
    <source>
        <dbReference type="EMBL" id="EXB87354.1"/>
    </source>
</evidence>
<reference evidence="3" key="1">
    <citation type="submission" date="2013-01" db="EMBL/GenBank/DDBJ databases">
        <title>Draft Genome Sequence of a Mulberry Tree, Morus notabilis C.K. Schneid.</title>
        <authorList>
            <person name="He N."/>
            <person name="Zhao S."/>
        </authorList>
    </citation>
    <scope>NUCLEOTIDE SEQUENCE</scope>
</reference>
<dbReference type="EMBL" id="KE344934">
    <property type="protein sequence ID" value="EXB87354.1"/>
    <property type="molecule type" value="Genomic_DNA"/>
</dbReference>
<evidence type="ECO:0000313" key="3">
    <source>
        <dbReference type="Proteomes" id="UP000030645"/>
    </source>
</evidence>
<dbReference type="InterPro" id="IPR007493">
    <property type="entry name" value="DUF538"/>
</dbReference>
<protein>
    <submittedName>
        <fullName evidence="2">Uncharacterized protein</fullName>
    </submittedName>
</protein>
<feature type="region of interest" description="Disordered" evidence="1">
    <location>
        <begin position="26"/>
        <end position="55"/>
    </location>
</feature>
<dbReference type="Proteomes" id="UP000030645">
    <property type="component" value="Unassembled WGS sequence"/>
</dbReference>
<gene>
    <name evidence="2" type="ORF">L484_016700</name>
</gene>
<proteinExistence type="predicted"/>